<dbReference type="RefSeq" id="XP_016619141.1">
    <property type="nucleotide sequence ID" value="XM_016764059.1"/>
</dbReference>
<dbReference type="PRINTS" id="PR00092">
    <property type="entry name" value="TYROSINASE"/>
</dbReference>
<dbReference type="InterPro" id="IPR002227">
    <property type="entry name" value="Tyrosinase_Cu-bd"/>
</dbReference>
<dbReference type="GO" id="GO:0046872">
    <property type="term" value="F:metal ion binding"/>
    <property type="evidence" value="ECO:0007669"/>
    <property type="project" value="UniProtKB-KW"/>
</dbReference>
<accession>A0A0D2G164</accession>
<evidence type="ECO:0000313" key="6">
    <source>
        <dbReference type="Proteomes" id="UP000053789"/>
    </source>
</evidence>
<dbReference type="SUPFAM" id="SSF48056">
    <property type="entry name" value="Di-copper centre-containing domain"/>
    <property type="match status" value="1"/>
</dbReference>
<dbReference type="PANTHER" id="PTHR11474:SF125">
    <property type="entry name" value="N-ACETYL-6-HYDROXYTRYPTOPHAN OXIDASE IVOB-RELATED"/>
    <property type="match status" value="1"/>
</dbReference>
<proteinExistence type="predicted"/>
<dbReference type="InterPro" id="IPR050316">
    <property type="entry name" value="Tyrosinase/Hemocyanin"/>
</dbReference>
<evidence type="ECO:0000313" key="5">
    <source>
        <dbReference type="EMBL" id="KIW92472.1"/>
    </source>
</evidence>
<evidence type="ECO:0000256" key="1">
    <source>
        <dbReference type="ARBA" id="ARBA00022723"/>
    </source>
</evidence>
<keyword evidence="2" id="KW-0560">Oxidoreductase</keyword>
<keyword evidence="3" id="KW-0732">Signal</keyword>
<dbReference type="Pfam" id="PF00264">
    <property type="entry name" value="Tyrosinase"/>
    <property type="match status" value="1"/>
</dbReference>
<sequence length="387" mass="42862">MANMILACLSLALVSISPLTTAMPAPGPLGTGFISQDSPLEAWVEDHRPGQYLPCTADRLKVRKDYNSMTPEERKAYTDAIKCMATKPSQLDQTLYPAATNRYMDYAVIHVLRTRQVHLSGFFLTWHRYFLHLFEEDLANECGYTGAFPYWNWPETADNLHDSAIFDGSEHSMSGDGEYRDSGPVILSSTFQLPQGSGGGCITSGPFADWEVTMQPIPINYIIQGLELPPTAFELNQSCLTRDLNIYAAQTYTNYDALYQCLETEDIESFDAQINGVLGSGELGLHSGAHFVVGSPGSSLYVSVMDPVWWPLHAFLDNVYTSWQNRHPLVADAVYGTETAVNLPPSANVTLDTIQPDWGYLQQDPIAVGELISTTSGPFCYEYDVSF</sequence>
<dbReference type="AlphaFoldDB" id="A0A0D2G164"/>
<evidence type="ECO:0000256" key="2">
    <source>
        <dbReference type="ARBA" id="ARBA00023002"/>
    </source>
</evidence>
<organism evidence="5 6">
    <name type="scientific">Cladophialophora bantiana (strain ATCC 10958 / CBS 173.52 / CDC B-1940 / NIH 8579)</name>
    <name type="common">Xylohypha bantiana</name>
    <dbReference type="NCBI Taxonomy" id="1442370"/>
    <lineage>
        <taxon>Eukaryota</taxon>
        <taxon>Fungi</taxon>
        <taxon>Dikarya</taxon>
        <taxon>Ascomycota</taxon>
        <taxon>Pezizomycotina</taxon>
        <taxon>Eurotiomycetes</taxon>
        <taxon>Chaetothyriomycetidae</taxon>
        <taxon>Chaetothyriales</taxon>
        <taxon>Herpotrichiellaceae</taxon>
        <taxon>Cladophialophora</taxon>
    </lineage>
</organism>
<keyword evidence="1" id="KW-0479">Metal-binding</keyword>
<reference evidence="5" key="1">
    <citation type="submission" date="2015-01" db="EMBL/GenBank/DDBJ databases">
        <title>The Genome Sequence of Cladophialophora bantiana CBS 173.52.</title>
        <authorList>
            <consortium name="The Broad Institute Genomics Platform"/>
            <person name="Cuomo C."/>
            <person name="de Hoog S."/>
            <person name="Gorbushina A."/>
            <person name="Stielow B."/>
            <person name="Teixiera M."/>
            <person name="Abouelleil A."/>
            <person name="Chapman S.B."/>
            <person name="Priest M."/>
            <person name="Young S.K."/>
            <person name="Wortman J."/>
            <person name="Nusbaum C."/>
            <person name="Birren B."/>
        </authorList>
    </citation>
    <scope>NUCLEOTIDE SEQUENCE [LARGE SCALE GENOMIC DNA]</scope>
    <source>
        <strain evidence="5">CBS 173.52</strain>
    </source>
</reference>
<dbReference type="PROSITE" id="PS00497">
    <property type="entry name" value="TYROSINASE_1"/>
    <property type="match status" value="1"/>
</dbReference>
<dbReference type="Proteomes" id="UP000053789">
    <property type="component" value="Unassembled WGS sequence"/>
</dbReference>
<dbReference type="InterPro" id="IPR008922">
    <property type="entry name" value="Di-copper_centre_dom_sf"/>
</dbReference>
<dbReference type="GO" id="GO:0016491">
    <property type="term" value="F:oxidoreductase activity"/>
    <property type="evidence" value="ECO:0007669"/>
    <property type="project" value="UniProtKB-KW"/>
</dbReference>
<keyword evidence="6" id="KW-1185">Reference proteome</keyword>
<dbReference type="OrthoDB" id="6132182at2759"/>
<feature type="domain" description="Tyrosinase copper-binding" evidence="4">
    <location>
        <begin position="118"/>
        <end position="135"/>
    </location>
</feature>
<feature type="signal peptide" evidence="3">
    <location>
        <begin position="1"/>
        <end position="22"/>
    </location>
</feature>
<dbReference type="PANTHER" id="PTHR11474">
    <property type="entry name" value="TYROSINASE FAMILY MEMBER"/>
    <property type="match status" value="1"/>
</dbReference>
<dbReference type="HOGENOM" id="CLU_035914_0_0_1"/>
<dbReference type="EMBL" id="KN846988">
    <property type="protein sequence ID" value="KIW92472.1"/>
    <property type="molecule type" value="Genomic_DNA"/>
</dbReference>
<evidence type="ECO:0000256" key="3">
    <source>
        <dbReference type="SAM" id="SignalP"/>
    </source>
</evidence>
<name>A0A0D2G164_CLAB1</name>
<dbReference type="GeneID" id="27699247"/>
<protein>
    <recommendedName>
        <fullName evidence="4">Tyrosinase copper-binding domain-containing protein</fullName>
    </recommendedName>
</protein>
<gene>
    <name evidence="5" type="ORF">Z519_06319</name>
</gene>
<dbReference type="VEuPathDB" id="FungiDB:Z519_06319"/>
<feature type="chain" id="PRO_5002242509" description="Tyrosinase copper-binding domain-containing protein" evidence="3">
    <location>
        <begin position="23"/>
        <end position="387"/>
    </location>
</feature>
<dbReference type="Gene3D" id="1.10.1280.10">
    <property type="entry name" value="Di-copper center containing domain from catechol oxidase"/>
    <property type="match status" value="1"/>
</dbReference>
<evidence type="ECO:0000259" key="4">
    <source>
        <dbReference type="PROSITE" id="PS00497"/>
    </source>
</evidence>